<evidence type="ECO:0000256" key="2">
    <source>
        <dbReference type="ARBA" id="ARBA00006914"/>
    </source>
</evidence>
<keyword evidence="15" id="KW-1185">Reference proteome</keyword>
<dbReference type="GO" id="GO:0005524">
    <property type="term" value="F:ATP binding"/>
    <property type="evidence" value="ECO:0007669"/>
    <property type="project" value="UniProtKB-KW"/>
</dbReference>
<keyword evidence="5" id="KW-0547">Nucleotide-binding</keyword>
<organism evidence="14 15">
    <name type="scientific">Arxiozyma heterogenica</name>
    <dbReference type="NCBI Taxonomy" id="278026"/>
    <lineage>
        <taxon>Eukaryota</taxon>
        <taxon>Fungi</taxon>
        <taxon>Dikarya</taxon>
        <taxon>Ascomycota</taxon>
        <taxon>Saccharomycotina</taxon>
        <taxon>Saccharomycetes</taxon>
        <taxon>Saccharomycetales</taxon>
        <taxon>Saccharomycetaceae</taxon>
        <taxon>Arxiozyma</taxon>
    </lineage>
</organism>
<evidence type="ECO:0000313" key="15">
    <source>
        <dbReference type="Proteomes" id="UP001306508"/>
    </source>
</evidence>
<dbReference type="EMBL" id="JAWIZZ010000040">
    <property type="protein sequence ID" value="KAK5780903.1"/>
    <property type="molecule type" value="Genomic_DNA"/>
</dbReference>
<dbReference type="Pfam" id="PF17862">
    <property type="entry name" value="AAA_lid_3"/>
    <property type="match status" value="1"/>
</dbReference>
<dbReference type="Gene3D" id="1.10.8.60">
    <property type="match status" value="1"/>
</dbReference>
<accession>A0AAN7WNX6</accession>
<dbReference type="GO" id="GO:0005829">
    <property type="term" value="C:cytosol"/>
    <property type="evidence" value="ECO:0007669"/>
    <property type="project" value="TreeGrafter"/>
</dbReference>
<evidence type="ECO:0000256" key="5">
    <source>
        <dbReference type="ARBA" id="ARBA00022741"/>
    </source>
</evidence>
<proteinExistence type="inferred from homology"/>
<evidence type="ECO:0000256" key="11">
    <source>
        <dbReference type="ARBA" id="ARBA00034532"/>
    </source>
</evidence>
<evidence type="ECO:0000256" key="10">
    <source>
        <dbReference type="ARBA" id="ARBA00032509"/>
    </source>
</evidence>
<evidence type="ECO:0000256" key="7">
    <source>
        <dbReference type="ARBA" id="ARBA00022840"/>
    </source>
</evidence>
<name>A0AAN7WNX6_9SACH</name>
<evidence type="ECO:0000259" key="13">
    <source>
        <dbReference type="SMART" id="SM00382"/>
    </source>
</evidence>
<keyword evidence="3" id="KW-0813">Transport</keyword>
<dbReference type="Pfam" id="PF00004">
    <property type="entry name" value="AAA"/>
    <property type="match status" value="1"/>
</dbReference>
<dbReference type="PROSITE" id="PS00674">
    <property type="entry name" value="AAA"/>
    <property type="match status" value="1"/>
</dbReference>
<dbReference type="GO" id="GO:0016887">
    <property type="term" value="F:ATP hydrolysis activity"/>
    <property type="evidence" value="ECO:0007669"/>
    <property type="project" value="InterPro"/>
</dbReference>
<keyword evidence="8" id="KW-0653">Protein transport</keyword>
<dbReference type="SUPFAM" id="SSF52540">
    <property type="entry name" value="P-loop containing nucleoside triphosphate hydrolases"/>
    <property type="match status" value="2"/>
</dbReference>
<dbReference type="SUPFAM" id="SSF50692">
    <property type="entry name" value="ADC-like"/>
    <property type="match status" value="1"/>
</dbReference>
<dbReference type="Gene3D" id="3.40.50.300">
    <property type="entry name" value="P-loop containing nucleotide triphosphate hydrolases"/>
    <property type="match status" value="2"/>
</dbReference>
<evidence type="ECO:0000256" key="9">
    <source>
        <dbReference type="ARBA" id="ARBA00023136"/>
    </source>
</evidence>
<feature type="domain" description="AAA+ ATPase" evidence="13">
    <location>
        <begin position="430"/>
        <end position="580"/>
    </location>
</feature>
<dbReference type="Proteomes" id="UP001306508">
    <property type="component" value="Unassembled WGS sequence"/>
</dbReference>
<dbReference type="SMART" id="SM00382">
    <property type="entry name" value="AAA"/>
    <property type="match status" value="2"/>
</dbReference>
<dbReference type="InterPro" id="IPR041569">
    <property type="entry name" value="AAA_lid_3"/>
</dbReference>
<comment type="similarity">
    <text evidence="2">Belongs to the AAA ATPase family.</text>
</comment>
<dbReference type="InterPro" id="IPR015342">
    <property type="entry name" value="PEX1-N_C-lobe"/>
</dbReference>
<dbReference type="PANTHER" id="PTHR23077">
    <property type="entry name" value="AAA-FAMILY ATPASE"/>
    <property type="match status" value="1"/>
</dbReference>
<comment type="catalytic activity">
    <reaction evidence="12">
        <text>ATP + H2O = ADP + phosphate + H(+)</text>
        <dbReference type="Rhea" id="RHEA:13065"/>
        <dbReference type="ChEBI" id="CHEBI:15377"/>
        <dbReference type="ChEBI" id="CHEBI:15378"/>
        <dbReference type="ChEBI" id="CHEBI:30616"/>
        <dbReference type="ChEBI" id="CHEBI:43474"/>
        <dbReference type="ChEBI" id="CHEBI:456216"/>
    </reaction>
    <physiologicalReaction direction="left-to-right" evidence="12">
        <dbReference type="Rhea" id="RHEA:13066"/>
    </physiologicalReaction>
</comment>
<dbReference type="InterPro" id="IPR003593">
    <property type="entry name" value="AAA+_ATPase"/>
</dbReference>
<dbReference type="InterPro" id="IPR029067">
    <property type="entry name" value="CDC48_domain_2-like_sf"/>
</dbReference>
<sequence length="1047" mass="119966">MNGNPIKLNIKFDNAIKGNFIRLPPELATEIYSSDIPIQEFYFKINDRWFVSWDGFYSSSSNCVEINPVLANMLGSLRHNDIIKFSVCRLPVENIRVALSEVYVKPYHSDDWEILENNAEFLQSELLNQVKIVALNNPIICSINNIISRVIVDKIIPANSGFGRLDNGTLIVVEPKVNKNRNNRYKNGNKQKKSFNSDTSITIERSLAWNIEHDNPNSLKVFVNRENFESKFGFIKIISCDPISIQDVTKNANSSNLQLKLNKIFIEIENKTDLHLPKNHICFSKRLWDVLGFKHKNNGYILQLELFKDNSWVDIFTDIEHLDITITHYIEQDERQLENLVKKMQYLTNNMSINDEKFQFNISLSAEISSIKKEIPYVDIKNIKSYHFIHKLVKKTRNVANLESISDPSYCYTNSIISDMINHLSCPFSTSSGSLLCGKSGMGKTVTALKLYYNLLYQTKYRVDYLNCETLINSFSLEKLKTIIEQQVYQGYIYKPSIWILDKADFIFNQIKSNENSSSTQNKSNLSDKITHYLINTVEAVNQKFNNCIHIIFVADSRDSLNNILFDKHFINKIWTLKPPNKEERLKFFEYFSANSVLFTDILSCDETNITFSDIALETEGYSPLDISNFVIKLYYECKLNGSTTISDLDFQRVLKDFVPSALQNVKLQNKNNGMKWDQIGGLSEAKKILLETLEWPTRYSPIFQNCPLRLRSGILLYGYPGCGKTLLASAVASQCGLNFISVKGPEVLNKYIGASEQNIRELFERAESVKPCILFFDEFDSIAPKRGHDSTGVTDRVVNQLLTQMDGAEGLEGVYVLAATSRPDLIDPALLRPGRLDKSVICDIPNEIERLDILTKIVKKHNIHLENEHDLKEIASLTENYSGADLQALCYNANLKGIHRKLDKQKDNQLESNTSSTTNNDDSTKLHKFLLVNETESKENRERVNKYLNKFCSSKRNDLDPERLEDNRILKQENSVNDSQEEVITREDLLAVLQTTKASISPSELNKLGYIYNMFQGKNKREDNNIMINENPDKIVSDVGTRLSLM</sequence>
<dbReference type="AlphaFoldDB" id="A0AAN7WNX6"/>
<gene>
    <name evidence="14" type="ORF">RI543_002030</name>
</gene>
<dbReference type="FunFam" id="3.40.50.300:FF:000149">
    <property type="entry name" value="Nuclear valosin-containing protein-like"/>
    <property type="match status" value="1"/>
</dbReference>
<keyword evidence="7" id="KW-0067">ATP-binding</keyword>
<keyword evidence="6" id="KW-0378">Hydrolase</keyword>
<dbReference type="InterPro" id="IPR027417">
    <property type="entry name" value="P-loop_NTPase"/>
</dbReference>
<dbReference type="GO" id="GO:0005778">
    <property type="term" value="C:peroxisomal membrane"/>
    <property type="evidence" value="ECO:0007669"/>
    <property type="project" value="TreeGrafter"/>
</dbReference>
<dbReference type="PANTHER" id="PTHR23077:SF12">
    <property type="entry name" value="PEROXISOMAL ATPASE PEX1"/>
    <property type="match status" value="1"/>
</dbReference>
<dbReference type="GO" id="GO:0016558">
    <property type="term" value="P:protein import into peroxisome matrix"/>
    <property type="evidence" value="ECO:0007669"/>
    <property type="project" value="TreeGrafter"/>
</dbReference>
<evidence type="ECO:0000313" key="14">
    <source>
        <dbReference type="EMBL" id="KAK5780903.1"/>
    </source>
</evidence>
<dbReference type="InterPro" id="IPR003960">
    <property type="entry name" value="ATPase_AAA_CS"/>
</dbReference>
<dbReference type="Gene3D" id="3.10.330.10">
    <property type="match status" value="1"/>
</dbReference>
<evidence type="ECO:0000256" key="1">
    <source>
        <dbReference type="ARBA" id="ARBA00004370"/>
    </source>
</evidence>
<reference evidence="15" key="1">
    <citation type="submission" date="2023-07" db="EMBL/GenBank/DDBJ databases">
        <title>A draft genome of Kazachstania heterogenica Y-27499.</title>
        <authorList>
            <person name="Donic C."/>
            <person name="Kralova J.S."/>
            <person name="Fidel L."/>
            <person name="Ben-Dor S."/>
            <person name="Jung S."/>
        </authorList>
    </citation>
    <scope>NUCLEOTIDE SEQUENCE [LARGE SCALE GENOMIC DNA]</scope>
    <source>
        <strain evidence="15">Y27499</strain>
    </source>
</reference>
<comment type="subcellular location">
    <subcellularLocation>
        <location evidence="1">Membrane</location>
    </subcellularLocation>
</comment>
<dbReference type="InterPro" id="IPR009010">
    <property type="entry name" value="Asp_de-COase-like_dom_sf"/>
</dbReference>
<protein>
    <recommendedName>
        <fullName evidence="11">Peroxisomal ATPase PEX1</fullName>
    </recommendedName>
    <alternativeName>
        <fullName evidence="10">Peroxin-1</fullName>
    </alternativeName>
</protein>
<evidence type="ECO:0000256" key="6">
    <source>
        <dbReference type="ARBA" id="ARBA00022801"/>
    </source>
</evidence>
<dbReference type="Pfam" id="PF09262">
    <property type="entry name" value="PEX-1N"/>
    <property type="match status" value="1"/>
</dbReference>
<evidence type="ECO:0000256" key="8">
    <source>
        <dbReference type="ARBA" id="ARBA00022927"/>
    </source>
</evidence>
<keyword evidence="9" id="KW-0472">Membrane</keyword>
<evidence type="ECO:0000256" key="12">
    <source>
        <dbReference type="ARBA" id="ARBA00048778"/>
    </source>
</evidence>
<evidence type="ECO:0000256" key="3">
    <source>
        <dbReference type="ARBA" id="ARBA00022448"/>
    </source>
</evidence>
<evidence type="ECO:0000256" key="4">
    <source>
        <dbReference type="ARBA" id="ARBA00022593"/>
    </source>
</evidence>
<dbReference type="CDD" id="cd19526">
    <property type="entry name" value="RecA-like_PEX1_r2"/>
    <property type="match status" value="1"/>
</dbReference>
<dbReference type="SUPFAM" id="SSF54585">
    <property type="entry name" value="Cdc48 domain 2-like"/>
    <property type="match status" value="1"/>
</dbReference>
<dbReference type="InterPro" id="IPR003959">
    <property type="entry name" value="ATPase_AAA_core"/>
</dbReference>
<comment type="caution">
    <text evidence="14">The sequence shown here is derived from an EMBL/GenBank/DDBJ whole genome shotgun (WGS) entry which is preliminary data.</text>
</comment>
<dbReference type="InterPro" id="IPR050168">
    <property type="entry name" value="AAA_ATPase_domain"/>
</dbReference>
<feature type="domain" description="AAA+ ATPase" evidence="13">
    <location>
        <begin position="711"/>
        <end position="847"/>
    </location>
</feature>
<keyword evidence="4" id="KW-0962">Peroxisome biogenesis</keyword>